<proteinExistence type="predicted"/>
<protein>
    <submittedName>
        <fullName evidence="1">13415_t:CDS:1</fullName>
    </submittedName>
</protein>
<evidence type="ECO:0000313" key="2">
    <source>
        <dbReference type="Proteomes" id="UP000789831"/>
    </source>
</evidence>
<name>A0A9N9H5M8_9GLOM</name>
<dbReference type="Gene3D" id="3.30.710.10">
    <property type="entry name" value="Potassium Channel Kv1.1, Chain A"/>
    <property type="match status" value="1"/>
</dbReference>
<accession>A0A9N9H5M8</accession>
<dbReference type="InterPro" id="IPR011333">
    <property type="entry name" value="SKP1/BTB/POZ_sf"/>
</dbReference>
<dbReference type="Proteomes" id="UP000789831">
    <property type="component" value="Unassembled WGS sequence"/>
</dbReference>
<evidence type="ECO:0000313" key="1">
    <source>
        <dbReference type="EMBL" id="CAG8650571.1"/>
    </source>
</evidence>
<sequence length="338" mass="39005">MDLISNSKNQNIGLLNTFAQDFTELMKDDSLYDLKIILPNGKTILSHKFCIIIRSAKFRKIIQESNIITEATNPKSSHVKVKSPKIPRSQLMEEISLKKIVGSTFLSDKAVSNAFEELFFYFYHDTLNAGNWDVIMANRENFLAFIQLIKVLEMRHLVEPTLEKIKAYLSSNNAVDLLNGIMKLIDHLIENEENSVAYFYGEAAQKCIEFFKSMNALVETNFRAFSMGNLSLESFNYLMENIYVKDRNNYQETNKFLLVINWFNSTKSDTAAKTQDLFQHIEFPLIQTVTLTTKISDIKRISPKRYQDVLDAVVIQLAKKCAEIESLQDQLKTQYEQI</sequence>
<comment type="caution">
    <text evidence="1">The sequence shown here is derived from an EMBL/GenBank/DDBJ whole genome shotgun (WGS) entry which is preliminary data.</text>
</comment>
<gene>
    <name evidence="1" type="ORF">AGERDE_LOCUS11384</name>
</gene>
<dbReference type="EMBL" id="CAJVPL010004717">
    <property type="protein sequence ID" value="CAG8650571.1"/>
    <property type="molecule type" value="Genomic_DNA"/>
</dbReference>
<dbReference type="AlphaFoldDB" id="A0A9N9H5M8"/>
<reference evidence="1" key="1">
    <citation type="submission" date="2021-06" db="EMBL/GenBank/DDBJ databases">
        <authorList>
            <person name="Kallberg Y."/>
            <person name="Tangrot J."/>
            <person name="Rosling A."/>
        </authorList>
    </citation>
    <scope>NUCLEOTIDE SEQUENCE</scope>
    <source>
        <strain evidence="1">MT106</strain>
    </source>
</reference>
<dbReference type="OrthoDB" id="2461783at2759"/>
<feature type="non-terminal residue" evidence="1">
    <location>
        <position position="1"/>
    </location>
</feature>
<organism evidence="1 2">
    <name type="scientific">Ambispora gerdemannii</name>
    <dbReference type="NCBI Taxonomy" id="144530"/>
    <lineage>
        <taxon>Eukaryota</taxon>
        <taxon>Fungi</taxon>
        <taxon>Fungi incertae sedis</taxon>
        <taxon>Mucoromycota</taxon>
        <taxon>Glomeromycotina</taxon>
        <taxon>Glomeromycetes</taxon>
        <taxon>Archaeosporales</taxon>
        <taxon>Ambisporaceae</taxon>
        <taxon>Ambispora</taxon>
    </lineage>
</organism>
<keyword evidence="2" id="KW-1185">Reference proteome</keyword>